<protein>
    <submittedName>
        <fullName evidence="1">Uncharacterized protein</fullName>
    </submittedName>
</protein>
<keyword evidence="2" id="KW-1185">Reference proteome</keyword>
<dbReference type="Proteomes" id="UP000008207">
    <property type="component" value="Chromosome"/>
</dbReference>
<evidence type="ECO:0000313" key="1">
    <source>
        <dbReference type="EMBL" id="ACL61955.1"/>
    </source>
</evidence>
<sequence length="77" mass="8658">MTCSQPPIPVGAIKSFGPLGPKYQVGRALYPLESGDWMIEITLVETGEKTEYRLTRLIGDPEQDWKSLWIENKIAHG</sequence>
<name>B8IKH0_METNO</name>
<evidence type="ECO:0000313" key="2">
    <source>
        <dbReference type="Proteomes" id="UP000008207"/>
    </source>
</evidence>
<dbReference type="eggNOG" id="ENOG50339W0">
    <property type="taxonomic scope" value="Bacteria"/>
</dbReference>
<dbReference type="HOGENOM" id="CLU_198262_0_0_5"/>
<accession>B8IKH0</accession>
<dbReference type="KEGG" id="mno:Mnod_7216"/>
<dbReference type="InterPro" id="IPR035335">
    <property type="entry name" value="DUF5397"/>
</dbReference>
<reference evidence="1 2" key="1">
    <citation type="submission" date="2009-01" db="EMBL/GenBank/DDBJ databases">
        <title>Complete sequence of chromosome of Methylobacterium nodulans ORS 2060.</title>
        <authorList>
            <consortium name="US DOE Joint Genome Institute"/>
            <person name="Lucas S."/>
            <person name="Copeland A."/>
            <person name="Lapidus A."/>
            <person name="Glavina del Rio T."/>
            <person name="Dalin E."/>
            <person name="Tice H."/>
            <person name="Bruce D."/>
            <person name="Goodwin L."/>
            <person name="Pitluck S."/>
            <person name="Sims D."/>
            <person name="Brettin T."/>
            <person name="Detter J.C."/>
            <person name="Han C."/>
            <person name="Larimer F."/>
            <person name="Land M."/>
            <person name="Hauser L."/>
            <person name="Kyrpides N."/>
            <person name="Ivanova N."/>
            <person name="Marx C.J."/>
            <person name="Richardson P."/>
        </authorList>
    </citation>
    <scope>NUCLEOTIDE SEQUENCE [LARGE SCALE GENOMIC DNA]</scope>
    <source>
        <strain evidence="2">LMG 21967 / CNCM I-2342 / ORS 2060</strain>
    </source>
</reference>
<dbReference type="EMBL" id="CP001349">
    <property type="protein sequence ID" value="ACL61955.1"/>
    <property type="molecule type" value="Genomic_DNA"/>
</dbReference>
<organism evidence="1 2">
    <name type="scientific">Methylobacterium nodulans (strain LMG 21967 / CNCM I-2342 / ORS 2060)</name>
    <dbReference type="NCBI Taxonomy" id="460265"/>
    <lineage>
        <taxon>Bacteria</taxon>
        <taxon>Pseudomonadati</taxon>
        <taxon>Pseudomonadota</taxon>
        <taxon>Alphaproteobacteria</taxon>
        <taxon>Hyphomicrobiales</taxon>
        <taxon>Methylobacteriaceae</taxon>
        <taxon>Methylobacterium</taxon>
    </lineage>
</organism>
<gene>
    <name evidence="1" type="ordered locus">Mnod_7216</name>
</gene>
<proteinExistence type="predicted"/>
<dbReference type="AlphaFoldDB" id="B8IKH0"/>
<dbReference type="OrthoDB" id="1551064at2"/>
<dbReference type="STRING" id="460265.Mnod_7216"/>
<dbReference type="Pfam" id="PF17375">
    <property type="entry name" value="DUF5397"/>
    <property type="match status" value="1"/>
</dbReference>
<dbReference type="RefSeq" id="WP_015933517.1">
    <property type="nucleotide sequence ID" value="NC_011894.1"/>
</dbReference>